<keyword evidence="4" id="KW-1185">Reference proteome</keyword>
<evidence type="ECO:0000313" key="3">
    <source>
        <dbReference type="EMBL" id="CAG8663229.1"/>
    </source>
</evidence>
<sequence>MDHTNKSRSYTIAFKLDRQQKSKLEAVKENRGFNIDQARVLSGRGRKPMYSELENELVEYIKKKREEKIVVTTSVIKKKAKELGETLGIRDTKFSRGWCKRFRKWHGFVE</sequence>
<evidence type="ECO:0000313" key="4">
    <source>
        <dbReference type="Proteomes" id="UP000789405"/>
    </source>
</evidence>
<evidence type="ECO:0000256" key="1">
    <source>
        <dbReference type="ARBA" id="ARBA00023125"/>
    </source>
</evidence>
<dbReference type="InterPro" id="IPR006600">
    <property type="entry name" value="HTH_CenpB_DNA-bd_dom"/>
</dbReference>
<evidence type="ECO:0000259" key="2">
    <source>
        <dbReference type="PROSITE" id="PS51253"/>
    </source>
</evidence>
<comment type="caution">
    <text evidence="3">The sequence shown here is derived from an EMBL/GenBank/DDBJ whole genome shotgun (WGS) entry which is preliminary data.</text>
</comment>
<dbReference type="GO" id="GO:0003677">
    <property type="term" value="F:DNA binding"/>
    <property type="evidence" value="ECO:0007669"/>
    <property type="project" value="UniProtKB-KW"/>
</dbReference>
<dbReference type="Gene3D" id="1.10.10.60">
    <property type="entry name" value="Homeodomain-like"/>
    <property type="match status" value="1"/>
</dbReference>
<dbReference type="SUPFAM" id="SSF46689">
    <property type="entry name" value="Homeodomain-like"/>
    <property type="match status" value="1"/>
</dbReference>
<dbReference type="AlphaFoldDB" id="A0A9N9E721"/>
<proteinExistence type="predicted"/>
<organism evidence="3 4">
    <name type="scientific">Dentiscutata erythropus</name>
    <dbReference type="NCBI Taxonomy" id="1348616"/>
    <lineage>
        <taxon>Eukaryota</taxon>
        <taxon>Fungi</taxon>
        <taxon>Fungi incertae sedis</taxon>
        <taxon>Mucoromycota</taxon>
        <taxon>Glomeromycotina</taxon>
        <taxon>Glomeromycetes</taxon>
        <taxon>Diversisporales</taxon>
        <taxon>Gigasporaceae</taxon>
        <taxon>Dentiscutata</taxon>
    </lineage>
</organism>
<name>A0A9N9E721_9GLOM</name>
<gene>
    <name evidence="3" type="ORF">DERYTH_LOCUS10826</name>
</gene>
<dbReference type="PROSITE" id="PS51253">
    <property type="entry name" value="HTH_CENPB"/>
    <property type="match status" value="1"/>
</dbReference>
<protein>
    <submittedName>
        <fullName evidence="3">10029_t:CDS:1</fullName>
    </submittedName>
</protein>
<feature type="domain" description="HTH CENPB-type" evidence="2">
    <location>
        <begin position="41"/>
        <end position="110"/>
    </location>
</feature>
<dbReference type="Pfam" id="PF03221">
    <property type="entry name" value="HTH_Tnp_Tc5"/>
    <property type="match status" value="1"/>
</dbReference>
<dbReference type="OrthoDB" id="2427847at2759"/>
<dbReference type="Proteomes" id="UP000789405">
    <property type="component" value="Unassembled WGS sequence"/>
</dbReference>
<dbReference type="InterPro" id="IPR009057">
    <property type="entry name" value="Homeodomain-like_sf"/>
</dbReference>
<keyword evidence="1" id="KW-0238">DNA-binding</keyword>
<accession>A0A9N9E721</accession>
<reference evidence="3" key="1">
    <citation type="submission" date="2021-06" db="EMBL/GenBank/DDBJ databases">
        <authorList>
            <person name="Kallberg Y."/>
            <person name="Tangrot J."/>
            <person name="Rosling A."/>
        </authorList>
    </citation>
    <scope>NUCLEOTIDE SEQUENCE</scope>
    <source>
        <strain evidence="3">MA453B</strain>
    </source>
</reference>
<dbReference type="EMBL" id="CAJVPY010006456">
    <property type="protein sequence ID" value="CAG8663229.1"/>
    <property type="molecule type" value="Genomic_DNA"/>
</dbReference>
<dbReference type="SMART" id="SM00674">
    <property type="entry name" value="CENPB"/>
    <property type="match status" value="1"/>
</dbReference>